<accession>A0A2M6K7X7</accession>
<dbReference type="Pfam" id="PF13635">
    <property type="entry name" value="DUF4143"/>
    <property type="match status" value="1"/>
</dbReference>
<protein>
    <recommendedName>
        <fullName evidence="5">ATPase</fullName>
    </recommendedName>
</protein>
<feature type="domain" description="AAA" evidence="1">
    <location>
        <begin position="22"/>
        <end position="155"/>
    </location>
</feature>
<gene>
    <name evidence="3" type="ORF">COV49_04445</name>
</gene>
<evidence type="ECO:0000313" key="4">
    <source>
        <dbReference type="Proteomes" id="UP000230869"/>
    </source>
</evidence>
<evidence type="ECO:0000259" key="2">
    <source>
        <dbReference type="Pfam" id="PF13635"/>
    </source>
</evidence>
<sequence length="405" mass="47816">MTEKLYKRKIVDELIKYLKTDDIVVLHGARQVGKTCILYWLKSYLEEKGDKSYYIDLEDSRLTKLLNGGVGEFITHLKEEGYWAEGKKKIYVFIDEIQYLENPSEFLKLVADHYKNIKLIISGSSSFEIKSKFKDSLVGRTVNFEIFNLSFEEFLLFKKYHFDKKEKITEKKINELKLLFKNYVLYGGYPKIALTEEIELKAKYLQQIIDTYVKKDIRDLAQVKDVEKFNKLAEVLASQSGQLLNAAELSNTCKISKQTIEKYLFILENTYIIKLVRPFHRNLRGELFKTPKIFFYDTGLAQILWLKELQKEIIGSIFETSVYAELAKKYGRESIYYWRTKDKKEIDFILKHKNEIIPIEVKLNFGKTNLGSVKYFIENYKSKRCNIVGLEGEKNKKQHVYPWEL</sequence>
<dbReference type="Proteomes" id="UP000230869">
    <property type="component" value="Unassembled WGS sequence"/>
</dbReference>
<dbReference type="Pfam" id="PF13173">
    <property type="entry name" value="AAA_14"/>
    <property type="match status" value="1"/>
</dbReference>
<evidence type="ECO:0008006" key="5">
    <source>
        <dbReference type="Google" id="ProtNLM"/>
    </source>
</evidence>
<dbReference type="InterPro" id="IPR027417">
    <property type="entry name" value="P-loop_NTPase"/>
</dbReference>
<dbReference type="InterPro" id="IPR041682">
    <property type="entry name" value="AAA_14"/>
</dbReference>
<evidence type="ECO:0000259" key="1">
    <source>
        <dbReference type="Pfam" id="PF13173"/>
    </source>
</evidence>
<comment type="caution">
    <text evidence="3">The sequence shown here is derived from an EMBL/GenBank/DDBJ whole genome shotgun (WGS) entry which is preliminary data.</text>
</comment>
<dbReference type="PANTHER" id="PTHR43566:SF1">
    <property type="entry name" value="AAA+ ATPASE DOMAIN-CONTAINING PROTEIN"/>
    <property type="match status" value="1"/>
</dbReference>
<dbReference type="PANTHER" id="PTHR43566">
    <property type="entry name" value="CONSERVED PROTEIN"/>
    <property type="match status" value="1"/>
</dbReference>
<dbReference type="AlphaFoldDB" id="A0A2M6K7X7"/>
<dbReference type="SUPFAM" id="SSF52540">
    <property type="entry name" value="P-loop containing nucleoside triphosphate hydrolases"/>
    <property type="match status" value="1"/>
</dbReference>
<evidence type="ECO:0000313" key="3">
    <source>
        <dbReference type="EMBL" id="PIR12752.1"/>
    </source>
</evidence>
<dbReference type="Gene3D" id="3.40.50.300">
    <property type="entry name" value="P-loop containing nucleotide triphosphate hydrolases"/>
    <property type="match status" value="1"/>
</dbReference>
<dbReference type="InterPro" id="IPR025420">
    <property type="entry name" value="DUF4143"/>
</dbReference>
<dbReference type="EMBL" id="PCWW01000073">
    <property type="protein sequence ID" value="PIR12752.1"/>
    <property type="molecule type" value="Genomic_DNA"/>
</dbReference>
<name>A0A2M6K7X7_9BACT</name>
<proteinExistence type="predicted"/>
<feature type="domain" description="DUF4143" evidence="2">
    <location>
        <begin position="214"/>
        <end position="363"/>
    </location>
</feature>
<reference evidence="3 4" key="1">
    <citation type="submission" date="2017-09" db="EMBL/GenBank/DDBJ databases">
        <title>Depth-based differentiation of microbial function through sediment-hosted aquifers and enrichment of novel symbionts in the deep terrestrial subsurface.</title>
        <authorList>
            <person name="Probst A.J."/>
            <person name="Ladd B."/>
            <person name="Jarett J.K."/>
            <person name="Geller-Mcgrath D.E."/>
            <person name="Sieber C.M."/>
            <person name="Emerson J.B."/>
            <person name="Anantharaman K."/>
            <person name="Thomas B.C."/>
            <person name="Malmstrom R."/>
            <person name="Stieglmeier M."/>
            <person name="Klingl A."/>
            <person name="Woyke T."/>
            <person name="Ryan C.M."/>
            <person name="Banfield J.F."/>
        </authorList>
    </citation>
    <scope>NUCLEOTIDE SEQUENCE [LARGE SCALE GENOMIC DNA]</scope>
    <source>
        <strain evidence="3">CG11_big_fil_rev_8_21_14_0_20_39_10</strain>
    </source>
</reference>
<organism evidence="3 4">
    <name type="scientific">Candidatus Falkowbacteria bacterium CG11_big_fil_rev_8_21_14_0_20_39_10</name>
    <dbReference type="NCBI Taxonomy" id="1974570"/>
    <lineage>
        <taxon>Bacteria</taxon>
        <taxon>Candidatus Falkowiibacteriota</taxon>
    </lineage>
</organism>